<accession>A0A383UPZ5</accession>
<evidence type="ECO:0000313" key="1">
    <source>
        <dbReference type="EMBL" id="SZF01440.1"/>
    </source>
</evidence>
<dbReference type="AlphaFoldDB" id="A0A383UPZ5"/>
<name>A0A383UPZ5_BLUHO</name>
<gene>
    <name evidence="1" type="ORF">BLGHR1_12206</name>
</gene>
<dbReference type="EMBL" id="UNSH01000036">
    <property type="protein sequence ID" value="SZF01440.1"/>
    <property type="molecule type" value="Genomic_DNA"/>
</dbReference>
<evidence type="ECO:0000313" key="2">
    <source>
        <dbReference type="Proteomes" id="UP000275772"/>
    </source>
</evidence>
<reference evidence="1 2" key="1">
    <citation type="submission" date="2017-11" db="EMBL/GenBank/DDBJ databases">
        <authorList>
            <person name="Kracher B."/>
        </authorList>
    </citation>
    <scope>NUCLEOTIDE SEQUENCE [LARGE SCALE GENOMIC DNA]</scope>
    <source>
        <strain evidence="1 2">RACE1</strain>
    </source>
</reference>
<protein>
    <submittedName>
        <fullName evidence="1">Uncharacterized protein</fullName>
    </submittedName>
</protein>
<proteinExistence type="predicted"/>
<dbReference type="Proteomes" id="UP000275772">
    <property type="component" value="Unassembled WGS sequence"/>
</dbReference>
<organism evidence="1 2">
    <name type="scientific">Blumeria hordei</name>
    <name type="common">Barley powdery mildew</name>
    <name type="synonym">Blumeria graminis f. sp. hordei</name>
    <dbReference type="NCBI Taxonomy" id="2867405"/>
    <lineage>
        <taxon>Eukaryota</taxon>
        <taxon>Fungi</taxon>
        <taxon>Dikarya</taxon>
        <taxon>Ascomycota</taxon>
        <taxon>Pezizomycotina</taxon>
        <taxon>Leotiomycetes</taxon>
        <taxon>Erysiphales</taxon>
        <taxon>Erysiphaceae</taxon>
        <taxon>Blumeria</taxon>
    </lineage>
</organism>
<dbReference type="VEuPathDB" id="FungiDB:BLGHR1_12206"/>
<sequence>MAKRKARNGPGPTNNKHVDQGSVLIWRQALVKSVAADATCTIEYLRAAQLQLNVKNYALHDGGYFLHCEVSTYSKFCKVTNRLTV</sequence>